<dbReference type="GO" id="GO:0000781">
    <property type="term" value="C:chromosome, telomeric region"/>
    <property type="evidence" value="ECO:0007669"/>
    <property type="project" value="UniProtKB-SubCell"/>
</dbReference>
<keyword evidence="7" id="KW-0158">Chromosome</keyword>
<reference evidence="15" key="1">
    <citation type="submission" date="2023-03" db="EMBL/GenBank/DDBJ databases">
        <title>Emydomyces testavorans Genome Sequence.</title>
        <authorList>
            <person name="Hoyer L."/>
        </authorList>
    </citation>
    <scope>NUCLEOTIDE SEQUENCE</scope>
    <source>
        <strain evidence="15">16-2883</strain>
    </source>
</reference>
<keyword evidence="7" id="KW-0779">Telomere</keyword>
<accession>A0AAF0DMQ3</accession>
<proteinExistence type="predicted"/>
<keyword evidence="13" id="KW-0732">Signal</keyword>
<dbReference type="InterPro" id="IPR000719">
    <property type="entry name" value="Prot_kinase_dom"/>
</dbReference>
<dbReference type="SUPFAM" id="SSF56112">
    <property type="entry name" value="Protein kinase-like (PK-like)"/>
    <property type="match status" value="1"/>
</dbReference>
<dbReference type="GO" id="GO:0004674">
    <property type="term" value="F:protein serine/threonine kinase activity"/>
    <property type="evidence" value="ECO:0007669"/>
    <property type="project" value="UniProtKB-EC"/>
</dbReference>
<evidence type="ECO:0000256" key="10">
    <source>
        <dbReference type="ARBA" id="ARBA00047899"/>
    </source>
</evidence>
<dbReference type="Gene3D" id="1.10.510.10">
    <property type="entry name" value="Transferase(Phosphotransferase) domain 1"/>
    <property type="match status" value="1"/>
</dbReference>
<feature type="region of interest" description="Disordered" evidence="12">
    <location>
        <begin position="435"/>
        <end position="455"/>
    </location>
</feature>
<evidence type="ECO:0000256" key="12">
    <source>
        <dbReference type="SAM" id="MobiDB-lite"/>
    </source>
</evidence>
<dbReference type="InterPro" id="IPR011009">
    <property type="entry name" value="Kinase-like_dom_sf"/>
</dbReference>
<feature type="signal peptide" evidence="13">
    <location>
        <begin position="1"/>
        <end position="24"/>
    </location>
</feature>
<dbReference type="AlphaFoldDB" id="A0AAF0DMQ3"/>
<comment type="catalytic activity">
    <reaction evidence="11">
        <text>L-seryl-[protein] + ATP = O-phospho-L-seryl-[protein] + ADP + H(+)</text>
        <dbReference type="Rhea" id="RHEA:17989"/>
        <dbReference type="Rhea" id="RHEA-COMP:9863"/>
        <dbReference type="Rhea" id="RHEA-COMP:11604"/>
        <dbReference type="ChEBI" id="CHEBI:15378"/>
        <dbReference type="ChEBI" id="CHEBI:29999"/>
        <dbReference type="ChEBI" id="CHEBI:30616"/>
        <dbReference type="ChEBI" id="CHEBI:83421"/>
        <dbReference type="ChEBI" id="CHEBI:456216"/>
        <dbReference type="EC" id="2.7.11.1"/>
    </reaction>
</comment>
<evidence type="ECO:0000256" key="3">
    <source>
        <dbReference type="ARBA" id="ARBA00011534"/>
    </source>
</evidence>
<evidence type="ECO:0000256" key="6">
    <source>
        <dbReference type="ARBA" id="ARBA00019973"/>
    </source>
</evidence>
<dbReference type="SMART" id="SM00220">
    <property type="entry name" value="S_TKc"/>
    <property type="match status" value="1"/>
</dbReference>
<feature type="domain" description="Protein kinase" evidence="14">
    <location>
        <begin position="80"/>
        <end position="420"/>
    </location>
</feature>
<evidence type="ECO:0000256" key="13">
    <source>
        <dbReference type="SAM" id="SignalP"/>
    </source>
</evidence>
<evidence type="ECO:0000313" key="16">
    <source>
        <dbReference type="Proteomes" id="UP001219355"/>
    </source>
</evidence>
<sequence>MLGKQIFVTLRNLLFTVIFGVSKAGFSPKGSRARSDENEAYYSKIHRPDDAWSSSARLAILAQDLQETLQSWGAPPITVSGSFPTKSPGTSAYILAAREKTNSTNQYVFKVHPTGYYKLWEGVFNAPFGYYVEVGSQKRRFLPTEAVYLQLLSQCPRFPQLDSVYMHNDMTIIVMSAEAVVKRPERGHLCTENPLDHHFPSYSGDELIDGKTPRLTEIQVCKVATHILQALMYLMDMNMSHDDLSHRNYLVDENLNTTLIDLGFMHTAPSESGWKATFWIALLATEFLISPEIAQKLQSSAATDTPTTAGVVIYVRHAHDIRTQHMWKFGALIYDLLHGYAPWELPHWDPEIGALRDFHLYEKTEKRIQYIRDRRWRMINEDLPIDDRLSQDCVDVLRAMLAKDVAKRPALRELVSFPWFQGHWADYPAETFRRPPYLPREPTQGRRRRYSEQRS</sequence>
<comment type="subcellular location">
    <subcellularLocation>
        <location evidence="2">Chromosome</location>
        <location evidence="2">Telomere</location>
    </subcellularLocation>
</comment>
<dbReference type="Pfam" id="PF00069">
    <property type="entry name" value="Pkinase"/>
    <property type="match status" value="1"/>
</dbReference>
<dbReference type="Proteomes" id="UP001219355">
    <property type="component" value="Chromosome 4"/>
</dbReference>
<protein>
    <recommendedName>
        <fullName evidence="6">EKC/KEOPS complex subunit BUD32</fullName>
        <ecNumber evidence="4">2.7.11.1</ecNumber>
    </recommendedName>
    <alternativeName>
        <fullName evidence="8 9">Atypical Serine/threonine protein kinase BUD32</fullName>
    </alternativeName>
    <alternativeName>
        <fullName evidence="5">EKC/KEOPS complex subunit bud32</fullName>
    </alternativeName>
</protein>
<dbReference type="PROSITE" id="PS00109">
    <property type="entry name" value="PROTEIN_KINASE_TYR"/>
    <property type="match status" value="1"/>
</dbReference>
<keyword evidence="16" id="KW-1185">Reference proteome</keyword>
<evidence type="ECO:0000256" key="8">
    <source>
        <dbReference type="ARBA" id="ARBA00030980"/>
    </source>
</evidence>
<feature type="chain" id="PRO_5042283141" description="EKC/KEOPS complex subunit BUD32" evidence="13">
    <location>
        <begin position="25"/>
        <end position="455"/>
    </location>
</feature>
<dbReference type="PANTHER" id="PTHR24345">
    <property type="entry name" value="SERINE/THREONINE-PROTEIN KINASE PLK"/>
    <property type="match status" value="1"/>
</dbReference>
<dbReference type="EMBL" id="CP120630">
    <property type="protein sequence ID" value="WEW61114.1"/>
    <property type="molecule type" value="Genomic_DNA"/>
</dbReference>
<comment type="function">
    <text evidence="1">Component of the EKC/KEOPS complex that is required for the formation of a threonylcarbamoyl group on adenosine at position 37 (t(6)A37) in tRNAs that read codons beginning with adenine. The complex is probably involved in the transfer of the threonylcarbamoyl moiety of threonylcarbamoyl-AMP (TC-AMP) to the N6 group of A37. BUD32 has ATPase activity in the context of the EKC/KEOPS complex and likely plays a supporting role to the catalytic subunit KAE1. The EKC/KEOPS complex also promotes both telomere uncapping and telomere elongation. The complex is required for efficient recruitment of transcriptional coactivators.</text>
</comment>
<dbReference type="GO" id="GO:0005524">
    <property type="term" value="F:ATP binding"/>
    <property type="evidence" value="ECO:0007669"/>
    <property type="project" value="InterPro"/>
</dbReference>
<evidence type="ECO:0000256" key="9">
    <source>
        <dbReference type="ARBA" id="ARBA00033194"/>
    </source>
</evidence>
<dbReference type="EC" id="2.7.11.1" evidence="4"/>
<evidence type="ECO:0000256" key="4">
    <source>
        <dbReference type="ARBA" id="ARBA00012513"/>
    </source>
</evidence>
<comment type="catalytic activity">
    <reaction evidence="10">
        <text>L-threonyl-[protein] + ATP = O-phospho-L-threonyl-[protein] + ADP + H(+)</text>
        <dbReference type="Rhea" id="RHEA:46608"/>
        <dbReference type="Rhea" id="RHEA-COMP:11060"/>
        <dbReference type="Rhea" id="RHEA-COMP:11605"/>
        <dbReference type="ChEBI" id="CHEBI:15378"/>
        <dbReference type="ChEBI" id="CHEBI:30013"/>
        <dbReference type="ChEBI" id="CHEBI:30616"/>
        <dbReference type="ChEBI" id="CHEBI:61977"/>
        <dbReference type="ChEBI" id="CHEBI:456216"/>
        <dbReference type="EC" id="2.7.11.1"/>
    </reaction>
</comment>
<evidence type="ECO:0000256" key="7">
    <source>
        <dbReference type="ARBA" id="ARBA00022895"/>
    </source>
</evidence>
<evidence type="ECO:0000256" key="11">
    <source>
        <dbReference type="ARBA" id="ARBA00048679"/>
    </source>
</evidence>
<gene>
    <name evidence="15" type="ORF">PRK78_006603</name>
</gene>
<evidence type="ECO:0000256" key="5">
    <source>
        <dbReference type="ARBA" id="ARBA00013948"/>
    </source>
</evidence>
<name>A0AAF0DMQ3_9EURO</name>
<organism evidence="15 16">
    <name type="scientific">Emydomyces testavorans</name>
    <dbReference type="NCBI Taxonomy" id="2070801"/>
    <lineage>
        <taxon>Eukaryota</taxon>
        <taxon>Fungi</taxon>
        <taxon>Dikarya</taxon>
        <taxon>Ascomycota</taxon>
        <taxon>Pezizomycotina</taxon>
        <taxon>Eurotiomycetes</taxon>
        <taxon>Eurotiomycetidae</taxon>
        <taxon>Onygenales</taxon>
        <taxon>Nannizziopsiaceae</taxon>
        <taxon>Emydomyces</taxon>
    </lineage>
</organism>
<evidence type="ECO:0000313" key="15">
    <source>
        <dbReference type="EMBL" id="WEW61114.1"/>
    </source>
</evidence>
<dbReference type="GO" id="GO:0005634">
    <property type="term" value="C:nucleus"/>
    <property type="evidence" value="ECO:0007669"/>
    <property type="project" value="TreeGrafter"/>
</dbReference>
<comment type="subunit">
    <text evidence="3">Component of the EKC/KEOPS complex composed of at least BUD32, CGI121, GON7, KAE1 and PCC1; the whole complex dimerizes.</text>
</comment>
<evidence type="ECO:0000256" key="2">
    <source>
        <dbReference type="ARBA" id="ARBA00004574"/>
    </source>
</evidence>
<dbReference type="PROSITE" id="PS50011">
    <property type="entry name" value="PROTEIN_KINASE_DOM"/>
    <property type="match status" value="1"/>
</dbReference>
<evidence type="ECO:0000256" key="1">
    <source>
        <dbReference type="ARBA" id="ARBA00003747"/>
    </source>
</evidence>
<evidence type="ECO:0000259" key="14">
    <source>
        <dbReference type="PROSITE" id="PS50011"/>
    </source>
</evidence>
<dbReference type="InterPro" id="IPR008266">
    <property type="entry name" value="Tyr_kinase_AS"/>
</dbReference>